<protein>
    <submittedName>
        <fullName evidence="2">DUF1700 domain-containing protein</fullName>
    </submittedName>
</protein>
<dbReference type="Proteomes" id="UP000284095">
    <property type="component" value="Unassembled WGS sequence"/>
</dbReference>
<feature type="transmembrane region" description="Helical" evidence="1">
    <location>
        <begin position="150"/>
        <end position="171"/>
    </location>
</feature>
<comment type="caution">
    <text evidence="2">The sequence shown here is derived from an EMBL/GenBank/DDBJ whole genome shotgun (WGS) entry which is preliminary data.</text>
</comment>
<keyword evidence="1" id="KW-1133">Transmembrane helix</keyword>
<dbReference type="Pfam" id="PF22564">
    <property type="entry name" value="HAAS"/>
    <property type="match status" value="1"/>
</dbReference>
<keyword evidence="1" id="KW-0812">Transmembrane</keyword>
<reference evidence="2 3" key="1">
    <citation type="submission" date="2018-08" db="EMBL/GenBank/DDBJ databases">
        <title>A genome reference for cultivated species of the human gut microbiota.</title>
        <authorList>
            <person name="Zou Y."/>
            <person name="Xue W."/>
            <person name="Luo G."/>
        </authorList>
    </citation>
    <scope>NUCLEOTIDE SEQUENCE [LARGE SCALE GENOMIC DNA]</scope>
    <source>
        <strain evidence="2 3">AM22-22</strain>
    </source>
</reference>
<gene>
    <name evidence="2" type="ORF">DW265_04175</name>
</gene>
<proteinExistence type="predicted"/>
<name>A0A414SZG4_9FIRM</name>
<dbReference type="RefSeq" id="WP_118224518.1">
    <property type="nucleotide sequence ID" value="NZ_QRIC01000006.1"/>
</dbReference>
<dbReference type="EMBL" id="QRIC01000006">
    <property type="protein sequence ID" value="RHG27326.1"/>
    <property type="molecule type" value="Genomic_DNA"/>
</dbReference>
<dbReference type="AlphaFoldDB" id="A0A414SZG4"/>
<accession>A0A414SZG4</accession>
<evidence type="ECO:0000313" key="3">
    <source>
        <dbReference type="Proteomes" id="UP000284095"/>
    </source>
</evidence>
<feature type="transmembrane region" description="Helical" evidence="1">
    <location>
        <begin position="116"/>
        <end position="143"/>
    </location>
</feature>
<keyword evidence="3" id="KW-1185">Reference proteome</keyword>
<evidence type="ECO:0000313" key="2">
    <source>
        <dbReference type="EMBL" id="RHG27326.1"/>
    </source>
</evidence>
<sequence>MNRIEFMEALSGLLQDIPEEDRMDALKYYNDYFDDAGAENEKNVIDELESPEKVAAKIKADREDPEDEKAGMPMEQENKPWTNKWLKMILIVAIILIGCPVIVPVAIGLLAAIAGILIAAFTFFVTIVIGFAAIVIVAIVLTAAGIGSMFVNIGVGLALFGAGMILIAVGAIGTVAGIRLCIIVFPGMIRGIVWILRKPFHRKAVA</sequence>
<keyword evidence="1" id="KW-0472">Membrane</keyword>
<feature type="transmembrane region" description="Helical" evidence="1">
    <location>
        <begin position="177"/>
        <end position="196"/>
    </location>
</feature>
<organism evidence="2 3">
    <name type="scientific">Dorea longicatena</name>
    <dbReference type="NCBI Taxonomy" id="88431"/>
    <lineage>
        <taxon>Bacteria</taxon>
        <taxon>Bacillati</taxon>
        <taxon>Bacillota</taxon>
        <taxon>Clostridia</taxon>
        <taxon>Lachnospirales</taxon>
        <taxon>Lachnospiraceae</taxon>
        <taxon>Dorea</taxon>
    </lineage>
</organism>
<evidence type="ECO:0000256" key="1">
    <source>
        <dbReference type="SAM" id="Phobius"/>
    </source>
</evidence>
<feature type="transmembrane region" description="Helical" evidence="1">
    <location>
        <begin position="88"/>
        <end position="110"/>
    </location>
</feature>